<keyword evidence="2" id="KW-1133">Transmembrane helix</keyword>
<evidence type="ECO:0000256" key="2">
    <source>
        <dbReference type="SAM" id="Phobius"/>
    </source>
</evidence>
<dbReference type="EMBL" id="JAADYS010000033">
    <property type="protein sequence ID" value="KAF4472844.1"/>
    <property type="molecule type" value="Genomic_DNA"/>
</dbReference>
<protein>
    <submittedName>
        <fullName evidence="3">Uncharacterized protein</fullName>
    </submittedName>
</protein>
<feature type="transmembrane region" description="Helical" evidence="2">
    <location>
        <begin position="220"/>
        <end position="239"/>
    </location>
</feature>
<dbReference type="Proteomes" id="UP000554235">
    <property type="component" value="Unassembled WGS sequence"/>
</dbReference>
<accession>A0A8H4PIF0</accession>
<keyword evidence="2" id="KW-0812">Transmembrane</keyword>
<name>A0A8H4PIF0_9HYPO</name>
<dbReference type="AlphaFoldDB" id="A0A8H4PIF0"/>
<evidence type="ECO:0000256" key="1">
    <source>
        <dbReference type="SAM" id="MobiDB-lite"/>
    </source>
</evidence>
<dbReference type="OrthoDB" id="5106970at2759"/>
<reference evidence="3 4" key="1">
    <citation type="submission" date="2020-01" db="EMBL/GenBank/DDBJ databases">
        <title>Identification and distribution of gene clusters putatively required for synthesis of sphingolipid metabolism inhibitors in phylogenetically diverse species of the filamentous fungus Fusarium.</title>
        <authorList>
            <person name="Kim H.-S."/>
            <person name="Busman M."/>
            <person name="Brown D.W."/>
            <person name="Divon H."/>
            <person name="Uhlig S."/>
            <person name="Proctor R.H."/>
        </authorList>
    </citation>
    <scope>NUCLEOTIDE SEQUENCE [LARGE SCALE GENOMIC DNA]</scope>
    <source>
        <strain evidence="3 4">NRRL 20459</strain>
    </source>
</reference>
<sequence>MASNDPPKKPAPPAAFLHAQTRARKRKTRSHGSNASTVSRETDADDEGMSVAAETLSNVNEHESRTMEPDVSEPGISTELEASAQPEILAEVGTYSESEQVVDQQGFSQDHIMLRPAWDPVLQHAQAGIPASGTGPSFTQNNTQNTHNNQNSYTFNLNTNHYSNTAAADSSSGGGGGGGGRRRVSGLLPCGGCPLVYTIVSVVVLVAAIYGAATMWNNTISALYGVLWGLVRLLTLGYVSTGSFADLGACLDQRHHSHRRISKAVEDLDMWMSRLEECAGDDRKDRIPFFAGLNSAAFGRAGRTNDFWVILSEDILTLERQLRRRFGPLYKDLSQISGELRLHPATACWRKDHNTSAWAKFCAVLSFGKNKTFMEVLSTYHDRIKALDEEVRSARRGFPNAVGSIRERLKIIQQGTCQLRNEIETAGNELARKNDDPELSDGVAAVTLRGNLLCDLFLRTERRISSLEERIGSSGDISADRASFDEALERLAVVKPVTAEDIRRTEESLARWVGKLAKQTGKLYQLHDLGT</sequence>
<feature type="region of interest" description="Disordered" evidence="1">
    <location>
        <begin position="1"/>
        <end position="74"/>
    </location>
</feature>
<feature type="transmembrane region" description="Helical" evidence="2">
    <location>
        <begin position="195"/>
        <end position="213"/>
    </location>
</feature>
<feature type="compositionally biased region" description="Low complexity" evidence="1">
    <location>
        <begin position="139"/>
        <end position="151"/>
    </location>
</feature>
<comment type="caution">
    <text evidence="3">The sequence shown here is derived from an EMBL/GenBank/DDBJ whole genome shotgun (WGS) entry which is preliminary data.</text>
</comment>
<keyword evidence="2" id="KW-0472">Membrane</keyword>
<keyword evidence="4" id="KW-1185">Reference proteome</keyword>
<evidence type="ECO:0000313" key="3">
    <source>
        <dbReference type="EMBL" id="KAF4472844.1"/>
    </source>
</evidence>
<evidence type="ECO:0000313" key="4">
    <source>
        <dbReference type="Proteomes" id="UP000554235"/>
    </source>
</evidence>
<gene>
    <name evidence="3" type="ORF">FALBO_257</name>
</gene>
<proteinExistence type="predicted"/>
<organism evidence="3 4">
    <name type="scientific">Fusarium albosuccineum</name>
    <dbReference type="NCBI Taxonomy" id="1237068"/>
    <lineage>
        <taxon>Eukaryota</taxon>
        <taxon>Fungi</taxon>
        <taxon>Dikarya</taxon>
        <taxon>Ascomycota</taxon>
        <taxon>Pezizomycotina</taxon>
        <taxon>Sordariomycetes</taxon>
        <taxon>Hypocreomycetidae</taxon>
        <taxon>Hypocreales</taxon>
        <taxon>Nectriaceae</taxon>
        <taxon>Fusarium</taxon>
        <taxon>Fusarium decemcellulare species complex</taxon>
    </lineage>
</organism>
<feature type="region of interest" description="Disordered" evidence="1">
    <location>
        <begin position="129"/>
        <end position="155"/>
    </location>
</feature>
<feature type="compositionally biased region" description="Basic residues" evidence="1">
    <location>
        <begin position="21"/>
        <end position="30"/>
    </location>
</feature>